<dbReference type="GO" id="GO:0016705">
    <property type="term" value="F:oxidoreductase activity, acting on paired donors, with incorporation or reduction of molecular oxygen"/>
    <property type="evidence" value="ECO:0007669"/>
    <property type="project" value="InterPro"/>
</dbReference>
<dbReference type="PANTHER" id="PTHR30137:SF6">
    <property type="entry name" value="LUCIFERASE-LIKE MONOOXYGENASE"/>
    <property type="match status" value="1"/>
</dbReference>
<comment type="similarity">
    <text evidence="1">To bacterial alkanal monooxygenase alpha and beta chains.</text>
</comment>
<dbReference type="InterPro" id="IPR019949">
    <property type="entry name" value="CmoO-like"/>
</dbReference>
<dbReference type="FunFam" id="3.20.20.30:FF:000002">
    <property type="entry name" value="LLM class flavin-dependent oxidoreductase"/>
    <property type="match status" value="1"/>
</dbReference>
<dbReference type="OrthoDB" id="9780518at2"/>
<dbReference type="EMBL" id="FRCY01000007">
    <property type="protein sequence ID" value="SHN12689.1"/>
    <property type="molecule type" value="Genomic_DNA"/>
</dbReference>
<proteinExistence type="predicted"/>
<dbReference type="RefSeq" id="WP_073095018.1">
    <property type="nucleotide sequence ID" value="NZ_FRCY01000007.1"/>
</dbReference>
<accession>A0A1M7P7J5</accession>
<evidence type="ECO:0000313" key="4">
    <source>
        <dbReference type="EMBL" id="SHN12689.1"/>
    </source>
</evidence>
<keyword evidence="5" id="KW-1185">Reference proteome</keyword>
<protein>
    <recommendedName>
        <fullName evidence="2">Luciferase-like monooxygenase</fullName>
    </recommendedName>
</protein>
<organism evidence="4 5">
    <name type="scientific">Cyclobacterium lianum</name>
    <dbReference type="NCBI Taxonomy" id="388280"/>
    <lineage>
        <taxon>Bacteria</taxon>
        <taxon>Pseudomonadati</taxon>
        <taxon>Bacteroidota</taxon>
        <taxon>Cytophagia</taxon>
        <taxon>Cytophagales</taxon>
        <taxon>Cyclobacteriaceae</taxon>
        <taxon>Cyclobacterium</taxon>
    </lineage>
</organism>
<dbReference type="InterPro" id="IPR011251">
    <property type="entry name" value="Luciferase-like_dom"/>
</dbReference>
<dbReference type="NCBIfam" id="TIGR03558">
    <property type="entry name" value="oxido_grp_1"/>
    <property type="match status" value="1"/>
</dbReference>
<dbReference type="AlphaFoldDB" id="A0A1M7P7J5"/>
<evidence type="ECO:0000256" key="1">
    <source>
        <dbReference type="ARBA" id="ARBA00007789"/>
    </source>
</evidence>
<dbReference type="GO" id="GO:0005829">
    <property type="term" value="C:cytosol"/>
    <property type="evidence" value="ECO:0007669"/>
    <property type="project" value="TreeGrafter"/>
</dbReference>
<sequence length="342" mass="38393">MPATTPFSILDLAILRDGHDAADAYSRSLDLARHAERWGYQRFWLAEHHNMPHVGSAAPTILMGYIAQGTERIRVGSGGIMLPNHSPLMVAEQIGTLARLYPDRIDLGLGRAPGTDQQTAAVLRRGRTETVQEFPQDLEELQQYFSADNLDAPVRAYPAEGIRVPIYLLGSSMDSAYLASSRGLPYVFASHFAPGYFQQATSYYQHHFKPSPRVKKPYIMACVNVVAADTDEEARYLASSFYQMALGIIRRKSYPLLPPVEDMDQIWSVQEAAALQQMMQYSFIGSQDTVSADLEKFINLHKVDELMVTTNLYDHKKRLHSFELTANAIQSFQVAHRVNNPV</sequence>
<dbReference type="Gene3D" id="3.20.20.30">
    <property type="entry name" value="Luciferase-like domain"/>
    <property type="match status" value="1"/>
</dbReference>
<dbReference type="PANTHER" id="PTHR30137">
    <property type="entry name" value="LUCIFERASE-LIKE MONOOXYGENASE"/>
    <property type="match status" value="1"/>
</dbReference>
<feature type="domain" description="Luciferase-like" evidence="3">
    <location>
        <begin position="9"/>
        <end position="244"/>
    </location>
</feature>
<name>A0A1M7P7J5_9BACT</name>
<dbReference type="Pfam" id="PF00296">
    <property type="entry name" value="Bac_luciferase"/>
    <property type="match status" value="1"/>
</dbReference>
<dbReference type="InterPro" id="IPR036661">
    <property type="entry name" value="Luciferase-like_sf"/>
</dbReference>
<dbReference type="STRING" id="388280.SAMN04488057_107106"/>
<dbReference type="Proteomes" id="UP000184513">
    <property type="component" value="Unassembled WGS sequence"/>
</dbReference>
<reference evidence="4 5" key="1">
    <citation type="submission" date="2016-11" db="EMBL/GenBank/DDBJ databases">
        <authorList>
            <person name="Jaros S."/>
            <person name="Januszkiewicz K."/>
            <person name="Wedrychowicz H."/>
        </authorList>
    </citation>
    <scope>NUCLEOTIDE SEQUENCE [LARGE SCALE GENOMIC DNA]</scope>
    <source>
        <strain evidence="4 5">CGMCC 1.6102</strain>
    </source>
</reference>
<gene>
    <name evidence="4" type="ORF">SAMN04488057_107106</name>
</gene>
<evidence type="ECO:0000259" key="3">
    <source>
        <dbReference type="Pfam" id="PF00296"/>
    </source>
</evidence>
<evidence type="ECO:0000313" key="5">
    <source>
        <dbReference type="Proteomes" id="UP000184513"/>
    </source>
</evidence>
<dbReference type="SUPFAM" id="SSF51679">
    <property type="entry name" value="Bacterial luciferase-like"/>
    <property type="match status" value="1"/>
</dbReference>
<dbReference type="InterPro" id="IPR050766">
    <property type="entry name" value="Bact_Lucif_Oxidored"/>
</dbReference>
<evidence type="ECO:0000256" key="2">
    <source>
        <dbReference type="ARBA" id="ARBA00074555"/>
    </source>
</evidence>